<dbReference type="PRINTS" id="PR00320">
    <property type="entry name" value="GPROTEINBRPT"/>
</dbReference>
<dbReference type="Pfam" id="PF24883">
    <property type="entry name" value="NPHP3_N"/>
    <property type="match status" value="1"/>
</dbReference>
<dbReference type="GeneID" id="19139593"/>
<gene>
    <name evidence="5" type="ORF">COCSADRAFT_39896</name>
</gene>
<dbReference type="RefSeq" id="XP_007703133.1">
    <property type="nucleotide sequence ID" value="XM_007704943.1"/>
</dbReference>
<evidence type="ECO:0000259" key="4">
    <source>
        <dbReference type="PROSITE" id="PS50837"/>
    </source>
</evidence>
<dbReference type="OMA" id="RSTHHEC"/>
<dbReference type="SUPFAM" id="SSF50978">
    <property type="entry name" value="WD40 repeat-like"/>
    <property type="match status" value="1"/>
</dbReference>
<dbReference type="InterPro" id="IPR020472">
    <property type="entry name" value="WD40_PAC1"/>
</dbReference>
<dbReference type="PROSITE" id="PS50082">
    <property type="entry name" value="WD_REPEATS_2"/>
    <property type="match status" value="6"/>
</dbReference>
<evidence type="ECO:0000256" key="1">
    <source>
        <dbReference type="ARBA" id="ARBA00022574"/>
    </source>
</evidence>
<dbReference type="InterPro" id="IPR027417">
    <property type="entry name" value="P-loop_NTPase"/>
</dbReference>
<dbReference type="SMART" id="SM00320">
    <property type="entry name" value="WD40"/>
    <property type="match status" value="6"/>
</dbReference>
<keyword evidence="6" id="KW-1185">Reference proteome</keyword>
<feature type="repeat" description="WD" evidence="3">
    <location>
        <begin position="816"/>
        <end position="857"/>
    </location>
</feature>
<dbReference type="PANTHER" id="PTHR19879">
    <property type="entry name" value="TRANSCRIPTION INITIATION FACTOR TFIID"/>
    <property type="match status" value="1"/>
</dbReference>
<dbReference type="InterPro" id="IPR056884">
    <property type="entry name" value="NPHP3-like_N"/>
</dbReference>
<feature type="repeat" description="WD" evidence="3">
    <location>
        <begin position="648"/>
        <end position="689"/>
    </location>
</feature>
<feature type="repeat" description="WD" evidence="3">
    <location>
        <begin position="858"/>
        <end position="899"/>
    </location>
</feature>
<dbReference type="InterPro" id="IPR019775">
    <property type="entry name" value="WD40_repeat_CS"/>
</dbReference>
<dbReference type="InterPro" id="IPR015943">
    <property type="entry name" value="WD40/YVTN_repeat-like_dom_sf"/>
</dbReference>
<feature type="domain" description="NACHT" evidence="4">
    <location>
        <begin position="94"/>
        <end position="259"/>
    </location>
</feature>
<feature type="repeat" description="WD" evidence="3">
    <location>
        <begin position="732"/>
        <end position="773"/>
    </location>
</feature>
<name>M2SW46_COCSN</name>
<organism evidence="5 6">
    <name type="scientific">Cochliobolus sativus (strain ND90Pr / ATCC 201652)</name>
    <name type="common">Common root rot and spot blotch fungus</name>
    <name type="synonym">Bipolaris sorokiniana</name>
    <dbReference type="NCBI Taxonomy" id="665912"/>
    <lineage>
        <taxon>Eukaryota</taxon>
        <taxon>Fungi</taxon>
        <taxon>Dikarya</taxon>
        <taxon>Ascomycota</taxon>
        <taxon>Pezizomycotina</taxon>
        <taxon>Dothideomycetes</taxon>
        <taxon>Pleosporomycetidae</taxon>
        <taxon>Pleosporales</taxon>
        <taxon>Pleosporineae</taxon>
        <taxon>Pleosporaceae</taxon>
        <taxon>Bipolaris</taxon>
    </lineage>
</organism>
<dbReference type="PROSITE" id="PS00678">
    <property type="entry name" value="WD_REPEATS_1"/>
    <property type="match status" value="6"/>
</dbReference>
<dbReference type="InterPro" id="IPR001680">
    <property type="entry name" value="WD40_rpt"/>
</dbReference>
<accession>M2SW46</accession>
<feature type="repeat" description="WD" evidence="3">
    <location>
        <begin position="690"/>
        <end position="731"/>
    </location>
</feature>
<dbReference type="KEGG" id="bsc:COCSADRAFT_39896"/>
<dbReference type="OrthoDB" id="538223at2759"/>
<evidence type="ECO:0000256" key="3">
    <source>
        <dbReference type="PROSITE-ProRule" id="PRU00221"/>
    </source>
</evidence>
<dbReference type="Pfam" id="PF00400">
    <property type="entry name" value="WD40"/>
    <property type="match status" value="6"/>
</dbReference>
<proteinExistence type="predicted"/>
<dbReference type="AlphaFoldDB" id="M2SW46"/>
<feature type="repeat" description="WD" evidence="3">
    <location>
        <begin position="774"/>
        <end position="815"/>
    </location>
</feature>
<evidence type="ECO:0000313" key="6">
    <source>
        <dbReference type="Proteomes" id="UP000016934"/>
    </source>
</evidence>
<protein>
    <recommendedName>
        <fullName evidence="4">NACHT domain-containing protein</fullName>
    </recommendedName>
</protein>
<dbReference type="PROSITE" id="PS50837">
    <property type="entry name" value="NACHT"/>
    <property type="match status" value="1"/>
</dbReference>
<reference evidence="5 6" key="1">
    <citation type="journal article" date="2012" name="PLoS Pathog.">
        <title>Diverse lifestyles and strategies of plant pathogenesis encoded in the genomes of eighteen Dothideomycetes fungi.</title>
        <authorList>
            <person name="Ohm R.A."/>
            <person name="Feau N."/>
            <person name="Henrissat B."/>
            <person name="Schoch C.L."/>
            <person name="Horwitz B.A."/>
            <person name="Barry K.W."/>
            <person name="Condon B.J."/>
            <person name="Copeland A.C."/>
            <person name="Dhillon B."/>
            <person name="Glaser F."/>
            <person name="Hesse C.N."/>
            <person name="Kosti I."/>
            <person name="LaButti K."/>
            <person name="Lindquist E.A."/>
            <person name="Lucas S."/>
            <person name="Salamov A.A."/>
            <person name="Bradshaw R.E."/>
            <person name="Ciuffetti L."/>
            <person name="Hamelin R.C."/>
            <person name="Kema G.H.J."/>
            <person name="Lawrence C."/>
            <person name="Scott J.A."/>
            <person name="Spatafora J.W."/>
            <person name="Turgeon B.G."/>
            <person name="de Wit P.J.G.M."/>
            <person name="Zhong S."/>
            <person name="Goodwin S.B."/>
            <person name="Grigoriev I.V."/>
        </authorList>
    </citation>
    <scope>NUCLEOTIDE SEQUENCE [LARGE SCALE GENOMIC DNA]</scope>
    <source>
        <strain evidence="6">ND90Pr / ATCC 201652</strain>
    </source>
</reference>
<evidence type="ECO:0000256" key="2">
    <source>
        <dbReference type="ARBA" id="ARBA00022737"/>
    </source>
</evidence>
<dbReference type="eggNOG" id="KOG0266">
    <property type="taxonomic scope" value="Eukaryota"/>
</dbReference>
<dbReference type="InterPro" id="IPR007111">
    <property type="entry name" value="NACHT_NTPase"/>
</dbReference>
<sequence length="982" mass="109476">MQPTASPAAAYTNNRADGGNIIYGNVTGDVHFPSGDSGAARSTHHECLRDLRVTDPREDRTRIEDGKDKLLRDCYIWILEDRNFQQWRSQGGPRLLWIKGDPGKGKTMMTMGLIAELSQGYKIRSPSWTVSKVLYKLKLGFEPCLVAYFFCQNTRPEINSAVSVLRGLIYMLVDQQMQLMRHVQKRYKAAGKQLFEGANAIYALREILSDILNDPTLPTTYLLVDALDECDSGLPTLLQIITDSNLARRSKVKWLVTSRNVQGIERYLQPDLAGIKVSLEVCESHVSKAVTAFVNFKVQHLATTKKYDAGLQAEVQRVLRDRAEGTFLWISLVCKELENVLHHNTRKVLQAMPPGLDPLYNRMMKQILAQKNDTTAYCKAVLRALTLAFRPLHLLELVVVAGLPNDLFGSAESVSDLVARCGSFLAVRNNTVTFIHLSAKEYFTSGNGQQIFDGTVTVEHGQVTYRLLSAMRNTLRRDLCNLEKLRARTEGMVDRSKNSTIVHIAYACEYWIDHLCDSNLTSSGNSDDVMQDGGIVEKFLREKYLYWLEALSLCKRVPEGIAAIEKLWLFAQGREEQSSFSTLLKDARRFIMYHKGAIEDSALQVYASALLFSPKKSIVRNLFKHEEPDNITINPSMNDSWSACLQTLEGHRDSVRSVVFSHDSARLASASWDNTVKIWDTHSGVCLQTLEGHRSSVNSVVFSHDSARLASASNDNTIKIWDTHSGECLQTLEGHRSSVNSVAFSPDSARLTSASSDNTVKIWDMHSGVCLQTLEGHRSSVNSVAFSPDSARLASASYDKTVKIWDMHSGVCLQTLEGHHSSVNSVAFSPDSARLASASFDNTVKIWDTHSGVCLQTLKGHRGWVHSVAFSPDSARLTLASSDNTIKIWDTHSGVCLQTFEDYGFSDLAQILGSQYPNKVIDKARKPVSQNIHISDDGVWICLNAHKLLWLPTEYRPGCTAISGEYVGIGTGHGKVWIGRFQ</sequence>
<dbReference type="EMBL" id="KB445649">
    <property type="protein sequence ID" value="EMD61216.1"/>
    <property type="molecule type" value="Genomic_DNA"/>
</dbReference>
<dbReference type="CDD" id="cd00200">
    <property type="entry name" value="WD40"/>
    <property type="match status" value="1"/>
</dbReference>
<keyword evidence="1 3" id="KW-0853">WD repeat</keyword>
<dbReference type="HOGENOM" id="CLU_000288_6_16_1"/>
<dbReference type="PROSITE" id="PS50294">
    <property type="entry name" value="WD_REPEATS_REGION"/>
    <property type="match status" value="6"/>
</dbReference>
<reference evidence="6" key="2">
    <citation type="journal article" date="2013" name="PLoS Genet.">
        <title>Comparative genome structure, secondary metabolite, and effector coding capacity across Cochliobolus pathogens.</title>
        <authorList>
            <person name="Condon B.J."/>
            <person name="Leng Y."/>
            <person name="Wu D."/>
            <person name="Bushley K.E."/>
            <person name="Ohm R.A."/>
            <person name="Otillar R."/>
            <person name="Martin J."/>
            <person name="Schackwitz W."/>
            <person name="Grimwood J."/>
            <person name="MohdZainudin N."/>
            <person name="Xue C."/>
            <person name="Wang R."/>
            <person name="Manning V.A."/>
            <person name="Dhillon B."/>
            <person name="Tu Z.J."/>
            <person name="Steffenson B.J."/>
            <person name="Salamov A."/>
            <person name="Sun H."/>
            <person name="Lowry S."/>
            <person name="LaButti K."/>
            <person name="Han J."/>
            <person name="Copeland A."/>
            <person name="Lindquist E."/>
            <person name="Barry K."/>
            <person name="Schmutz J."/>
            <person name="Baker S.E."/>
            <person name="Ciuffetti L.M."/>
            <person name="Grigoriev I.V."/>
            <person name="Zhong S."/>
            <person name="Turgeon B.G."/>
        </authorList>
    </citation>
    <scope>NUCLEOTIDE SEQUENCE [LARGE SCALE GENOMIC DNA]</scope>
    <source>
        <strain evidence="6">ND90Pr / ATCC 201652</strain>
    </source>
</reference>
<dbReference type="InterPro" id="IPR036322">
    <property type="entry name" value="WD40_repeat_dom_sf"/>
</dbReference>
<dbReference type="PANTHER" id="PTHR19879:SF9">
    <property type="entry name" value="TRANSCRIPTION INITIATION FACTOR TFIID SUBUNIT 5"/>
    <property type="match status" value="1"/>
</dbReference>
<dbReference type="Gene3D" id="2.130.10.10">
    <property type="entry name" value="YVTN repeat-like/Quinoprotein amine dehydrogenase"/>
    <property type="match status" value="3"/>
</dbReference>
<keyword evidence="2" id="KW-0677">Repeat</keyword>
<dbReference type="Gene3D" id="3.40.50.300">
    <property type="entry name" value="P-loop containing nucleotide triphosphate hydrolases"/>
    <property type="match status" value="1"/>
</dbReference>
<evidence type="ECO:0000313" key="5">
    <source>
        <dbReference type="EMBL" id="EMD61216.1"/>
    </source>
</evidence>
<dbReference type="Proteomes" id="UP000016934">
    <property type="component" value="Unassembled WGS sequence"/>
</dbReference>
<dbReference type="STRING" id="665912.M2SW46"/>